<evidence type="ECO:0000256" key="7">
    <source>
        <dbReference type="ARBA" id="ARBA00023027"/>
    </source>
</evidence>
<feature type="domain" description="DUS-like FMN-binding" evidence="14">
    <location>
        <begin position="21"/>
        <end position="318"/>
    </location>
</feature>
<dbReference type="Proteomes" id="UP001071777">
    <property type="component" value="Unassembled WGS sequence"/>
</dbReference>
<dbReference type="CDD" id="cd02801">
    <property type="entry name" value="DUS_like_FMN"/>
    <property type="match status" value="1"/>
</dbReference>
<protein>
    <recommendedName>
        <fullName evidence="9">tRNA-dihydrouridine(16/17) synthase [NAD(P)(+)]</fullName>
        <ecNumber evidence="9">1.3.1.88</ecNumber>
    </recommendedName>
</protein>
<dbReference type="InterPro" id="IPR035587">
    <property type="entry name" value="DUS-like_FMN-bd"/>
</dbReference>
<dbReference type="InterPro" id="IPR018517">
    <property type="entry name" value="tRNA_hU_synthase_CS"/>
</dbReference>
<keyword evidence="4" id="KW-0819">tRNA processing</keyword>
<dbReference type="PANTHER" id="PTHR11082">
    <property type="entry name" value="TRNA-DIHYDROURIDINE SYNTHASE"/>
    <property type="match status" value="1"/>
</dbReference>
<dbReference type="PROSITE" id="PS01136">
    <property type="entry name" value="UPF0034"/>
    <property type="match status" value="1"/>
</dbReference>
<comment type="catalytic activity">
    <reaction evidence="10">
        <text>5,6-dihydrouridine(17) in tRNA + NAD(+) = uridine(17) in tRNA + NADH + H(+)</text>
        <dbReference type="Rhea" id="RHEA:53372"/>
        <dbReference type="Rhea" id="RHEA-COMP:13541"/>
        <dbReference type="Rhea" id="RHEA-COMP:13542"/>
        <dbReference type="ChEBI" id="CHEBI:15378"/>
        <dbReference type="ChEBI" id="CHEBI:57540"/>
        <dbReference type="ChEBI" id="CHEBI:57945"/>
        <dbReference type="ChEBI" id="CHEBI:65315"/>
        <dbReference type="ChEBI" id="CHEBI:74443"/>
        <dbReference type="EC" id="1.3.1.88"/>
    </reaction>
    <physiologicalReaction direction="right-to-left" evidence="10">
        <dbReference type="Rhea" id="RHEA:53374"/>
    </physiologicalReaction>
</comment>
<evidence type="ECO:0000256" key="3">
    <source>
        <dbReference type="ARBA" id="ARBA00022643"/>
    </source>
</evidence>
<evidence type="ECO:0000313" key="15">
    <source>
        <dbReference type="EMBL" id="KAJ1611594.1"/>
    </source>
</evidence>
<evidence type="ECO:0000259" key="14">
    <source>
        <dbReference type="Pfam" id="PF01207"/>
    </source>
</evidence>
<evidence type="ECO:0000256" key="11">
    <source>
        <dbReference type="ARBA" id="ARBA00047652"/>
    </source>
</evidence>
<keyword evidence="5" id="KW-0521">NADP</keyword>
<evidence type="ECO:0000256" key="5">
    <source>
        <dbReference type="ARBA" id="ARBA00022857"/>
    </source>
</evidence>
<gene>
    <name evidence="15" type="ORF">OJ252_1502</name>
</gene>
<comment type="catalytic activity">
    <reaction evidence="13">
        <text>5,6-dihydrouridine(17) in tRNA + NADP(+) = uridine(17) in tRNA + NADPH + H(+)</text>
        <dbReference type="Rhea" id="RHEA:53368"/>
        <dbReference type="Rhea" id="RHEA-COMP:13541"/>
        <dbReference type="Rhea" id="RHEA-COMP:13542"/>
        <dbReference type="ChEBI" id="CHEBI:15378"/>
        <dbReference type="ChEBI" id="CHEBI:57783"/>
        <dbReference type="ChEBI" id="CHEBI:58349"/>
        <dbReference type="ChEBI" id="CHEBI:65315"/>
        <dbReference type="ChEBI" id="CHEBI:74443"/>
        <dbReference type="EC" id="1.3.1.88"/>
    </reaction>
    <physiologicalReaction direction="right-to-left" evidence="13">
        <dbReference type="Rhea" id="RHEA:53370"/>
    </physiologicalReaction>
</comment>
<comment type="similarity">
    <text evidence="8">Belongs to the Dus family. Dus1 subfamily.</text>
</comment>
<evidence type="ECO:0000256" key="10">
    <source>
        <dbReference type="ARBA" id="ARBA00047287"/>
    </source>
</evidence>
<evidence type="ECO:0000256" key="2">
    <source>
        <dbReference type="ARBA" id="ARBA00022630"/>
    </source>
</evidence>
<comment type="catalytic activity">
    <reaction evidence="11">
        <text>5,6-dihydrouridine(16) in tRNA + NADP(+) = uridine(16) in tRNA + NADPH + H(+)</text>
        <dbReference type="Rhea" id="RHEA:53376"/>
        <dbReference type="Rhea" id="RHEA-COMP:13543"/>
        <dbReference type="Rhea" id="RHEA-COMP:13544"/>
        <dbReference type="ChEBI" id="CHEBI:15378"/>
        <dbReference type="ChEBI" id="CHEBI:57783"/>
        <dbReference type="ChEBI" id="CHEBI:58349"/>
        <dbReference type="ChEBI" id="CHEBI:65315"/>
        <dbReference type="ChEBI" id="CHEBI:74443"/>
        <dbReference type="EC" id="1.3.1.88"/>
    </reaction>
    <physiologicalReaction direction="right-to-left" evidence="11">
        <dbReference type="Rhea" id="RHEA:53378"/>
    </physiologicalReaction>
</comment>
<dbReference type="PANTHER" id="PTHR11082:SF5">
    <property type="entry name" value="TRNA-DIHYDROURIDINE(16_17) SYNTHASE [NAD(P)(+)]-LIKE"/>
    <property type="match status" value="1"/>
</dbReference>
<proteinExistence type="inferred from homology"/>
<comment type="caution">
    <text evidence="15">The sequence shown here is derived from an EMBL/GenBank/DDBJ whole genome shotgun (WGS) entry which is preliminary data.</text>
</comment>
<accession>A0ABQ8P7Z4</accession>
<evidence type="ECO:0000256" key="1">
    <source>
        <dbReference type="ARBA" id="ARBA00001917"/>
    </source>
</evidence>
<dbReference type="Gene3D" id="3.20.20.70">
    <property type="entry name" value="Aldolase class I"/>
    <property type="match status" value="1"/>
</dbReference>
<keyword evidence="7" id="KW-0520">NAD</keyword>
<dbReference type="InterPro" id="IPR013785">
    <property type="entry name" value="Aldolase_TIM"/>
</dbReference>
<comment type="catalytic activity">
    <reaction evidence="12">
        <text>5,6-dihydrouridine(16) in tRNA + NAD(+) = uridine(16) in tRNA + NADH + H(+)</text>
        <dbReference type="Rhea" id="RHEA:53380"/>
        <dbReference type="Rhea" id="RHEA-COMP:13543"/>
        <dbReference type="Rhea" id="RHEA-COMP:13544"/>
        <dbReference type="ChEBI" id="CHEBI:15378"/>
        <dbReference type="ChEBI" id="CHEBI:57540"/>
        <dbReference type="ChEBI" id="CHEBI:57945"/>
        <dbReference type="ChEBI" id="CHEBI:65315"/>
        <dbReference type="ChEBI" id="CHEBI:74443"/>
        <dbReference type="EC" id="1.3.1.88"/>
    </reaction>
    <physiologicalReaction direction="right-to-left" evidence="12">
        <dbReference type="Rhea" id="RHEA:53382"/>
    </physiologicalReaction>
</comment>
<dbReference type="EMBL" id="JAPCXB010000057">
    <property type="protein sequence ID" value="KAJ1611594.1"/>
    <property type="molecule type" value="Genomic_DNA"/>
</dbReference>
<comment type="cofactor">
    <cofactor evidence="1">
        <name>FMN</name>
        <dbReference type="ChEBI" id="CHEBI:58210"/>
    </cofactor>
</comment>
<keyword evidence="16" id="KW-1185">Reference proteome</keyword>
<name>A0ABQ8P7Z4_9CRYT</name>
<reference evidence="15" key="1">
    <citation type="submission" date="2022-10" db="EMBL/GenBank/DDBJ databases">
        <title>Adaptive evolution leads to modifications in subtelomeric GC content in a zoonotic Cryptosporidium species.</title>
        <authorList>
            <person name="Li J."/>
            <person name="Feng Y."/>
            <person name="Xiao L."/>
        </authorList>
    </citation>
    <scope>NUCLEOTIDE SEQUENCE</scope>
    <source>
        <strain evidence="15">25894</strain>
    </source>
</reference>
<keyword evidence="2" id="KW-0285">Flavoprotein</keyword>
<evidence type="ECO:0000256" key="13">
    <source>
        <dbReference type="ARBA" id="ARBA00049467"/>
    </source>
</evidence>
<evidence type="ECO:0000313" key="16">
    <source>
        <dbReference type="Proteomes" id="UP001071777"/>
    </source>
</evidence>
<sequence>MAKLTPWENWNRVLGAPKTVLAPMVDGSELAFRLLCKKYGCDLGYSPMYHSGLFSKLQGYREANFQTCTEDDPMIVQFCGNDPETIVRASRFIDDKVKGIDINFGCPQNIAKRGNYGAFLLSNPDLMERIISVVSGSDLRCPVSCKIRLLDNRDLQPTVNLIKRLESAGACMIAVHGRTMTSRGVLTGPANWEALKILKSRCSIPFIANGGISTYEDVQKCLEYTGADAVMSAEGILENPWLFQGFKTPEMVNRKPSQFKIASEYLEYCTDYPPPNVGIIRTHLYRIFHTIFNLPGAHVFRDEINNSHELHEFQSFVRNLQCFYDSKLSGDLKSYTGNIPQFGFWYIRHRHDKLDHNVTKELVSIYNYQQCKLPCILQFNESEITSVDNSNNLEIQSSDEILNLFSLDDS</sequence>
<dbReference type="EC" id="1.3.1.88" evidence="9"/>
<evidence type="ECO:0000256" key="9">
    <source>
        <dbReference type="ARBA" id="ARBA00038890"/>
    </source>
</evidence>
<keyword evidence="6" id="KW-0560">Oxidoreductase</keyword>
<dbReference type="SUPFAM" id="SSF51395">
    <property type="entry name" value="FMN-linked oxidoreductases"/>
    <property type="match status" value="1"/>
</dbReference>
<keyword evidence="3" id="KW-0288">FMN</keyword>
<evidence type="ECO:0000256" key="6">
    <source>
        <dbReference type="ARBA" id="ARBA00023002"/>
    </source>
</evidence>
<evidence type="ECO:0000256" key="8">
    <source>
        <dbReference type="ARBA" id="ARBA00038313"/>
    </source>
</evidence>
<evidence type="ECO:0000256" key="12">
    <source>
        <dbReference type="ARBA" id="ARBA00048934"/>
    </source>
</evidence>
<dbReference type="Pfam" id="PF01207">
    <property type="entry name" value="Dus"/>
    <property type="match status" value="1"/>
</dbReference>
<organism evidence="15 16">
    <name type="scientific">Cryptosporidium canis</name>
    <dbReference type="NCBI Taxonomy" id="195482"/>
    <lineage>
        <taxon>Eukaryota</taxon>
        <taxon>Sar</taxon>
        <taxon>Alveolata</taxon>
        <taxon>Apicomplexa</taxon>
        <taxon>Conoidasida</taxon>
        <taxon>Coccidia</taxon>
        <taxon>Eucoccidiorida</taxon>
        <taxon>Eimeriorina</taxon>
        <taxon>Cryptosporidiidae</taxon>
        <taxon>Cryptosporidium</taxon>
    </lineage>
</organism>
<evidence type="ECO:0000256" key="4">
    <source>
        <dbReference type="ARBA" id="ARBA00022694"/>
    </source>
</evidence>